<keyword evidence="3" id="KW-1185">Reference proteome</keyword>
<feature type="compositionally biased region" description="Low complexity" evidence="1">
    <location>
        <begin position="55"/>
        <end position="68"/>
    </location>
</feature>
<proteinExistence type="predicted"/>
<reference evidence="2 3" key="1">
    <citation type="submission" date="2016-03" db="EMBL/GenBank/DDBJ databases">
        <title>Comparative genomics of the ectomycorrhizal sister species Rhizopogon vinicolor and Rhizopogon vesiculosus (Basidiomycota: Boletales) reveals a divergence of the mating type B locus.</title>
        <authorList>
            <person name="Mujic A.B."/>
            <person name="Kuo A."/>
            <person name="Tritt A."/>
            <person name="Lipzen A."/>
            <person name="Chen C."/>
            <person name="Johnson J."/>
            <person name="Sharma A."/>
            <person name="Barry K."/>
            <person name="Grigoriev I.V."/>
            <person name="Spatafora J.W."/>
        </authorList>
    </citation>
    <scope>NUCLEOTIDE SEQUENCE [LARGE SCALE GENOMIC DNA]</scope>
    <source>
        <strain evidence="2 3">AM-OR11-056</strain>
    </source>
</reference>
<evidence type="ECO:0000313" key="3">
    <source>
        <dbReference type="Proteomes" id="UP000183567"/>
    </source>
</evidence>
<gene>
    <name evidence="2" type="ORF">AZE42_06525</name>
</gene>
<feature type="compositionally biased region" description="Polar residues" evidence="1">
    <location>
        <begin position="190"/>
        <end position="213"/>
    </location>
</feature>
<organism evidence="2 3">
    <name type="scientific">Rhizopogon vesiculosus</name>
    <dbReference type="NCBI Taxonomy" id="180088"/>
    <lineage>
        <taxon>Eukaryota</taxon>
        <taxon>Fungi</taxon>
        <taxon>Dikarya</taxon>
        <taxon>Basidiomycota</taxon>
        <taxon>Agaricomycotina</taxon>
        <taxon>Agaricomycetes</taxon>
        <taxon>Agaricomycetidae</taxon>
        <taxon>Boletales</taxon>
        <taxon>Suillineae</taxon>
        <taxon>Rhizopogonaceae</taxon>
        <taxon>Rhizopogon</taxon>
    </lineage>
</organism>
<feature type="region of interest" description="Disordered" evidence="1">
    <location>
        <begin position="155"/>
        <end position="213"/>
    </location>
</feature>
<dbReference type="STRING" id="180088.A0A1J8PU56"/>
<evidence type="ECO:0000256" key="1">
    <source>
        <dbReference type="SAM" id="MobiDB-lite"/>
    </source>
</evidence>
<accession>A0A1J8PU56</accession>
<feature type="compositionally biased region" description="Low complexity" evidence="1">
    <location>
        <begin position="303"/>
        <end position="316"/>
    </location>
</feature>
<feature type="compositionally biased region" description="Polar residues" evidence="1">
    <location>
        <begin position="14"/>
        <end position="27"/>
    </location>
</feature>
<feature type="compositionally biased region" description="Polar residues" evidence="1">
    <location>
        <begin position="360"/>
        <end position="370"/>
    </location>
</feature>
<sequence>IILGICYRRKASRSSKVTSPPERQSSRLQRKDDDLEVIQQTDYVSRPPHMQPHTRQMSYTDSSMSSASRRMYNVGGQTVPSHPSRHRTLPVGLAPAIHPGTRSHFTDAFADDFAVNDPHAPINQMQPSHLSSNPDAFAGYGDVEGSYIPSASRRVDGMAGQTASQNYPFSYQDRPISHPAPPIQRRALSHHTSASAGSFTVSDHPSSLTPTWPSRMSSNLDGFVSYASAGGSSVSSANRQTVATAVQAALPHPLPNPFPEHFDQPDQPGTLSHHTSVGGFTVSGRASPLSRRQPSRVSSNMDGVVSQAGGESSSSSGRKDAVINPPAQIIRHTDSEDIPAAPDSQDVIELPPEYTDRQPLGSQPVSTPDQKSPAVVCAPPDS</sequence>
<feature type="region of interest" description="Disordered" evidence="1">
    <location>
        <begin position="10"/>
        <end position="68"/>
    </location>
</feature>
<dbReference type="EMBL" id="LVVM01005121">
    <property type="protein sequence ID" value="OJA11299.1"/>
    <property type="molecule type" value="Genomic_DNA"/>
</dbReference>
<feature type="region of interest" description="Disordered" evidence="1">
    <location>
        <begin position="250"/>
        <end position="382"/>
    </location>
</feature>
<protein>
    <submittedName>
        <fullName evidence="2">Uncharacterized protein</fullName>
    </submittedName>
</protein>
<dbReference type="OrthoDB" id="10377725at2759"/>
<feature type="non-terminal residue" evidence="2">
    <location>
        <position position="1"/>
    </location>
</feature>
<dbReference type="Proteomes" id="UP000183567">
    <property type="component" value="Unassembled WGS sequence"/>
</dbReference>
<name>A0A1J8PU56_9AGAM</name>
<dbReference type="AlphaFoldDB" id="A0A1J8PU56"/>
<evidence type="ECO:0000313" key="2">
    <source>
        <dbReference type="EMBL" id="OJA11299.1"/>
    </source>
</evidence>
<comment type="caution">
    <text evidence="2">The sequence shown here is derived from an EMBL/GenBank/DDBJ whole genome shotgun (WGS) entry which is preliminary data.</text>
</comment>
<feature type="compositionally biased region" description="Polar residues" evidence="1">
    <location>
        <begin position="290"/>
        <end position="301"/>
    </location>
</feature>